<proteinExistence type="predicted"/>
<protein>
    <submittedName>
        <fullName evidence="1">Uncharacterized protein</fullName>
    </submittedName>
</protein>
<gene>
    <name evidence="1" type="ORF">LOY88_001494</name>
</gene>
<name>A0ACB8V1I8_9EURO</name>
<organism evidence="1">
    <name type="scientific">Ophidiomyces ophidiicola</name>
    <dbReference type="NCBI Taxonomy" id="1387563"/>
    <lineage>
        <taxon>Eukaryota</taxon>
        <taxon>Fungi</taxon>
        <taxon>Dikarya</taxon>
        <taxon>Ascomycota</taxon>
        <taxon>Pezizomycotina</taxon>
        <taxon>Eurotiomycetes</taxon>
        <taxon>Eurotiomycetidae</taxon>
        <taxon>Onygenales</taxon>
        <taxon>Onygenaceae</taxon>
        <taxon>Ophidiomyces</taxon>
    </lineage>
</organism>
<accession>A0ACB8V1I8</accession>
<sequence length="599" mass="66751">MDIIGLLVFAISIAFFGAYQTILFTNIRPEIDFPLRLRGGFRLGYVLDLVGDAFNLRTSSGKSASTYTIPSTSYTHTTTTNPHANAPTCPLKPTILVENLPLTNISASNISLITKKLRLAVERPMEAARRLANWTNEVWKLSTGALEWILSASPDLMLAFKLAVYLFVGCVAVILIGTTSIFLAAVNRESKVIGAEFMKNAAAGSNAISSVISQANAQQGTFEDAMENLKSELNHLRDQMRKKFLEDEEELTERVRETENRLRYANDRSRQIIEAVINSSRKIESGFLSSAAKEELFNRHIINTKEELKAAKNDVLANVMELRDWLTTFKRDYEHTIFELRDETIRDYMEAFNIEKARLQNMISIARNTINESSTKHGIETLAEKLRSQHSEIREQILVAQEDARTVGEKCKGVASCIPALKNIVEDMKDQLSMLAEDVAQVQGNLLGTRREFLASQHALLEADAARKSQCGDDESSVSRGRRSRRYDEYDLLESRDSGKGKTPAVAGPVSVGAWEMEHEEESPGFDTEESSSESAGLGQQAKRKCVKDDRLPIESDETAGDDDIQIIDINPGLQIKEAPTDDLRVTNDIPTTLPSRVE</sequence>
<comment type="caution">
    <text evidence="1">The sequence shown here is derived from an EMBL/GenBank/DDBJ whole genome shotgun (WGS) entry which is preliminary data.</text>
</comment>
<reference evidence="1" key="1">
    <citation type="journal article" date="2022" name="bioRxiv">
        <title>Population genetic analysis of Ophidiomyces ophidiicola, the causative agent of snake fungal disease, indicates recent introductions to the USA.</title>
        <authorList>
            <person name="Ladner J.T."/>
            <person name="Palmer J.M."/>
            <person name="Ettinger C.L."/>
            <person name="Stajich J.E."/>
            <person name="Farrell T.M."/>
            <person name="Glorioso B.M."/>
            <person name="Lawson B."/>
            <person name="Price S.J."/>
            <person name="Stengle A.G."/>
            <person name="Grear D.A."/>
            <person name="Lorch J.M."/>
        </authorList>
    </citation>
    <scope>NUCLEOTIDE SEQUENCE</scope>
    <source>
        <strain evidence="1">NWHC 24266-5</strain>
    </source>
</reference>
<dbReference type="EMBL" id="JALBCA010000016">
    <property type="protein sequence ID" value="KAI2390670.1"/>
    <property type="molecule type" value="Genomic_DNA"/>
</dbReference>
<evidence type="ECO:0000313" key="1">
    <source>
        <dbReference type="EMBL" id="KAI2390670.1"/>
    </source>
</evidence>